<gene>
    <name evidence="1" type="ORF">SAMN02745121_01132</name>
</gene>
<evidence type="ECO:0000313" key="2">
    <source>
        <dbReference type="Proteomes" id="UP000199400"/>
    </source>
</evidence>
<dbReference type="RefSeq" id="WP_170135935.1">
    <property type="nucleotide sequence ID" value="NZ_FOMX01000003.1"/>
</dbReference>
<reference evidence="2" key="1">
    <citation type="submission" date="2016-10" db="EMBL/GenBank/DDBJ databases">
        <authorList>
            <person name="Varghese N."/>
            <person name="Submissions S."/>
        </authorList>
    </citation>
    <scope>NUCLEOTIDE SEQUENCE [LARGE SCALE GENOMIC DNA]</scope>
    <source>
        <strain evidence="2">ATCC 25963</strain>
    </source>
</reference>
<dbReference type="STRING" id="54.SAMN02745121_01132"/>
<proteinExistence type="predicted"/>
<dbReference type="EMBL" id="FOMX01000003">
    <property type="protein sequence ID" value="SFD68309.1"/>
    <property type="molecule type" value="Genomic_DNA"/>
</dbReference>
<organism evidence="1 2">
    <name type="scientific">Nannocystis exedens</name>
    <dbReference type="NCBI Taxonomy" id="54"/>
    <lineage>
        <taxon>Bacteria</taxon>
        <taxon>Pseudomonadati</taxon>
        <taxon>Myxococcota</taxon>
        <taxon>Polyangia</taxon>
        <taxon>Nannocystales</taxon>
        <taxon>Nannocystaceae</taxon>
        <taxon>Nannocystis</taxon>
    </lineage>
</organism>
<sequence length="54" mass="5791">MQKNTLKDDETRDDELTLVDLDDLRAAFAGEAAVAGAPAEAAAQPTRTLMCPSW</sequence>
<evidence type="ECO:0000313" key="1">
    <source>
        <dbReference type="EMBL" id="SFD68309.1"/>
    </source>
</evidence>
<dbReference type="AlphaFoldDB" id="A0A1I1UC27"/>
<accession>A0A1I1UC27</accession>
<dbReference type="Proteomes" id="UP000199400">
    <property type="component" value="Unassembled WGS sequence"/>
</dbReference>
<protein>
    <submittedName>
        <fullName evidence="1">Uncharacterized protein</fullName>
    </submittedName>
</protein>
<keyword evidence="2" id="KW-1185">Reference proteome</keyword>
<name>A0A1I1UC27_9BACT</name>